<dbReference type="Proteomes" id="UP000198860">
    <property type="component" value="Unassembled WGS sequence"/>
</dbReference>
<evidence type="ECO:0000313" key="2">
    <source>
        <dbReference type="Proteomes" id="UP000198860"/>
    </source>
</evidence>
<protein>
    <submittedName>
        <fullName evidence="1">Uncharacterized protein</fullName>
    </submittedName>
</protein>
<dbReference type="AlphaFoldDB" id="A0A1H0FLM1"/>
<keyword evidence="2" id="KW-1185">Reference proteome</keyword>
<name>A0A1H0FLM1_HALAD</name>
<sequence>MKFFFLLSSIIVPVSLFVDQAAAGVLASLVFLLTGAYFSKPRFRKYTNES</sequence>
<accession>A0A1H0FLM1</accession>
<dbReference type="EMBL" id="FNIZ01000002">
    <property type="protein sequence ID" value="SDN95668.1"/>
    <property type="molecule type" value="Genomic_DNA"/>
</dbReference>
<proteinExistence type="predicted"/>
<gene>
    <name evidence="1" type="ORF">SAMN05421677_10249</name>
</gene>
<dbReference type="STRING" id="240303.SAMN05421677_10249"/>
<organism evidence="1 2">
    <name type="scientific">Halobacillus aidingensis</name>
    <dbReference type="NCBI Taxonomy" id="240303"/>
    <lineage>
        <taxon>Bacteria</taxon>
        <taxon>Bacillati</taxon>
        <taxon>Bacillota</taxon>
        <taxon>Bacilli</taxon>
        <taxon>Bacillales</taxon>
        <taxon>Bacillaceae</taxon>
        <taxon>Halobacillus</taxon>
    </lineage>
</organism>
<evidence type="ECO:0000313" key="1">
    <source>
        <dbReference type="EMBL" id="SDN95668.1"/>
    </source>
</evidence>
<reference evidence="2" key="1">
    <citation type="submission" date="2016-10" db="EMBL/GenBank/DDBJ databases">
        <authorList>
            <person name="Varghese N."/>
            <person name="Submissions S."/>
        </authorList>
    </citation>
    <scope>NUCLEOTIDE SEQUENCE [LARGE SCALE GENOMIC DNA]</scope>
    <source>
        <strain evidence="2">CGMCC 1.3703</strain>
    </source>
</reference>